<dbReference type="Proteomes" id="UP000789396">
    <property type="component" value="Unassembled WGS sequence"/>
</dbReference>
<proteinExistence type="predicted"/>
<name>A0A9N9JJ84_9GLOM</name>
<organism evidence="1 2">
    <name type="scientific">Racocetra fulgida</name>
    <dbReference type="NCBI Taxonomy" id="60492"/>
    <lineage>
        <taxon>Eukaryota</taxon>
        <taxon>Fungi</taxon>
        <taxon>Fungi incertae sedis</taxon>
        <taxon>Mucoromycota</taxon>
        <taxon>Glomeromycotina</taxon>
        <taxon>Glomeromycetes</taxon>
        <taxon>Diversisporales</taxon>
        <taxon>Gigasporaceae</taxon>
        <taxon>Racocetra</taxon>
    </lineage>
</organism>
<feature type="non-terminal residue" evidence="1">
    <location>
        <position position="1"/>
    </location>
</feature>
<comment type="caution">
    <text evidence="1">The sequence shown here is derived from an EMBL/GenBank/DDBJ whole genome shotgun (WGS) entry which is preliminary data.</text>
</comment>
<accession>A0A9N9JJ84</accession>
<gene>
    <name evidence="1" type="ORF">RFULGI_LOCUS15850</name>
</gene>
<protein>
    <submittedName>
        <fullName evidence="1">9045_t:CDS:1</fullName>
    </submittedName>
</protein>
<dbReference type="OrthoDB" id="2446415at2759"/>
<keyword evidence="2" id="KW-1185">Reference proteome</keyword>
<sequence length="73" mass="9093">NLFMDREKEESQIYIAIEEYFKRTEKWTLLNFLYYRKDCNDFTYLKRREHRLYKSSLALISDILAEHCLSNFE</sequence>
<dbReference type="AlphaFoldDB" id="A0A9N9JJ84"/>
<feature type="non-terminal residue" evidence="1">
    <location>
        <position position="73"/>
    </location>
</feature>
<evidence type="ECO:0000313" key="1">
    <source>
        <dbReference type="EMBL" id="CAG8781277.1"/>
    </source>
</evidence>
<reference evidence="1" key="1">
    <citation type="submission" date="2021-06" db="EMBL/GenBank/DDBJ databases">
        <authorList>
            <person name="Kallberg Y."/>
            <person name="Tangrot J."/>
            <person name="Rosling A."/>
        </authorList>
    </citation>
    <scope>NUCLEOTIDE SEQUENCE</scope>
    <source>
        <strain evidence="1">IN212</strain>
    </source>
</reference>
<evidence type="ECO:0000313" key="2">
    <source>
        <dbReference type="Proteomes" id="UP000789396"/>
    </source>
</evidence>
<dbReference type="EMBL" id="CAJVPZ010053007">
    <property type="protein sequence ID" value="CAG8781277.1"/>
    <property type="molecule type" value="Genomic_DNA"/>
</dbReference>